<dbReference type="EMBL" id="CP003703">
    <property type="protein sequence ID" value="AFN65184.1"/>
    <property type="molecule type" value="Genomic_DNA"/>
</dbReference>
<dbReference type="OrthoDB" id="397858at2"/>
<reference evidence="1 2" key="1">
    <citation type="journal article" date="2012" name="J. Bacteriol.">
        <title>Complete genome sequence of Mycoplasma wenyonii strain Massachusetts.</title>
        <authorList>
            <person name="Dos Santos A.P."/>
            <person name="Guimaraes A.M."/>
            <person name="do Nascimento N.C."/>
            <person name="Sanmiguel P.J."/>
            <person name="Messick J.B."/>
        </authorList>
    </citation>
    <scope>NUCLEOTIDE SEQUENCE [LARGE SCALE GENOMIC DNA]</scope>
    <source>
        <strain evidence="1 2">Massachusetts</strain>
    </source>
</reference>
<sequence length="202" mass="24381">MLCTYPSLSDYYENWEKLACDTEERKFLLPTNWELIQDLLGEYKYQGKIEEVPEKNPLSLESGYFQAWKTKLKESLMELLEIDYQALLDKYIEQVFNDQYSKLNYKIIHPEEIKNKHKLYPTLSGARNIYSYLNRKLEILPLFYGKREPEGLELFQGWPLEQLDHQRRHKFSSEWISELEKGVPELFKFREFKEPKLPANRK</sequence>
<keyword evidence="2" id="KW-1185">Reference proteome</keyword>
<gene>
    <name evidence="1" type="ordered locus">WEN_01965</name>
</gene>
<dbReference type="RefSeq" id="WP_014849894.1">
    <property type="nucleotide sequence ID" value="NC_018149.1"/>
</dbReference>
<proteinExistence type="predicted"/>
<protein>
    <submittedName>
        <fullName evidence="1">Uncharacterized protein</fullName>
    </submittedName>
</protein>
<dbReference type="HOGENOM" id="CLU_1293198_0_0_14"/>
<dbReference type="KEGG" id="mwe:WEN_01965"/>
<evidence type="ECO:0000313" key="2">
    <source>
        <dbReference type="Proteomes" id="UP000009005"/>
    </source>
</evidence>
<organism evidence="1 2">
    <name type="scientific">Mycoplasma wenyonii (strain Massachusetts)</name>
    <name type="common">Eperythrozoon wenyonii</name>
    <dbReference type="NCBI Taxonomy" id="1197325"/>
    <lineage>
        <taxon>Bacteria</taxon>
        <taxon>Bacillati</taxon>
        <taxon>Mycoplasmatota</taxon>
        <taxon>Mollicutes</taxon>
        <taxon>Mycoplasmataceae</taxon>
        <taxon>Mycoplasma</taxon>
    </lineage>
</organism>
<dbReference type="STRING" id="1197325.WEN_01965"/>
<dbReference type="PATRIC" id="fig|1197325.3.peg.424"/>
<accession>I6YLK5</accession>
<dbReference type="Proteomes" id="UP000009005">
    <property type="component" value="Chromosome"/>
</dbReference>
<dbReference type="AlphaFoldDB" id="I6YLK5"/>
<name>I6YLK5_MYCWM</name>
<evidence type="ECO:0000313" key="1">
    <source>
        <dbReference type="EMBL" id="AFN65184.1"/>
    </source>
</evidence>